<dbReference type="InterPro" id="IPR001128">
    <property type="entry name" value="Cyt_P450"/>
</dbReference>
<keyword evidence="3 6" id="KW-0479">Metal-binding</keyword>
<accession>A0A1L9TZ42</accession>
<dbReference type="Pfam" id="PF00067">
    <property type="entry name" value="p450"/>
    <property type="match status" value="1"/>
</dbReference>
<keyword evidence="10" id="KW-1185">Reference proteome</keyword>
<reference evidence="10" key="1">
    <citation type="journal article" date="2017" name="Genome Biol.">
        <title>Comparative genomics reveals high biological diversity and specific adaptations in the industrially and medically important fungal genus Aspergillus.</title>
        <authorList>
            <person name="de Vries R.P."/>
            <person name="Riley R."/>
            <person name="Wiebenga A."/>
            <person name="Aguilar-Osorio G."/>
            <person name="Amillis S."/>
            <person name="Uchima C.A."/>
            <person name="Anderluh G."/>
            <person name="Asadollahi M."/>
            <person name="Askin M."/>
            <person name="Barry K."/>
            <person name="Battaglia E."/>
            <person name="Bayram O."/>
            <person name="Benocci T."/>
            <person name="Braus-Stromeyer S.A."/>
            <person name="Caldana C."/>
            <person name="Canovas D."/>
            <person name="Cerqueira G.C."/>
            <person name="Chen F."/>
            <person name="Chen W."/>
            <person name="Choi C."/>
            <person name="Clum A."/>
            <person name="Dos Santos R.A."/>
            <person name="Damasio A.R."/>
            <person name="Diallinas G."/>
            <person name="Emri T."/>
            <person name="Fekete E."/>
            <person name="Flipphi M."/>
            <person name="Freyberg S."/>
            <person name="Gallo A."/>
            <person name="Gournas C."/>
            <person name="Habgood R."/>
            <person name="Hainaut M."/>
            <person name="Harispe M.L."/>
            <person name="Henrissat B."/>
            <person name="Hilden K.S."/>
            <person name="Hope R."/>
            <person name="Hossain A."/>
            <person name="Karabika E."/>
            <person name="Karaffa L."/>
            <person name="Karanyi Z."/>
            <person name="Krasevec N."/>
            <person name="Kuo A."/>
            <person name="Kusch H."/>
            <person name="LaButti K."/>
            <person name="Lagendijk E.L."/>
            <person name="Lapidus A."/>
            <person name="Levasseur A."/>
            <person name="Lindquist E."/>
            <person name="Lipzen A."/>
            <person name="Logrieco A.F."/>
            <person name="MacCabe A."/>
            <person name="Maekelae M.R."/>
            <person name="Malavazi I."/>
            <person name="Melin P."/>
            <person name="Meyer V."/>
            <person name="Mielnichuk N."/>
            <person name="Miskei M."/>
            <person name="Molnar A.P."/>
            <person name="Mule G."/>
            <person name="Ngan C.Y."/>
            <person name="Orejas M."/>
            <person name="Orosz E."/>
            <person name="Ouedraogo J.P."/>
            <person name="Overkamp K.M."/>
            <person name="Park H.-S."/>
            <person name="Perrone G."/>
            <person name="Piumi F."/>
            <person name="Punt P.J."/>
            <person name="Ram A.F."/>
            <person name="Ramon A."/>
            <person name="Rauscher S."/>
            <person name="Record E."/>
            <person name="Riano-Pachon D.M."/>
            <person name="Robert V."/>
            <person name="Roehrig J."/>
            <person name="Ruller R."/>
            <person name="Salamov A."/>
            <person name="Salih N.S."/>
            <person name="Samson R.A."/>
            <person name="Sandor E."/>
            <person name="Sanguinetti M."/>
            <person name="Schuetze T."/>
            <person name="Sepcic K."/>
            <person name="Shelest E."/>
            <person name="Sherlock G."/>
            <person name="Sophianopoulou V."/>
            <person name="Squina F.M."/>
            <person name="Sun H."/>
            <person name="Susca A."/>
            <person name="Todd R.B."/>
            <person name="Tsang A."/>
            <person name="Unkles S.E."/>
            <person name="van de Wiele N."/>
            <person name="van Rossen-Uffink D."/>
            <person name="Oliveira J.V."/>
            <person name="Vesth T.C."/>
            <person name="Visser J."/>
            <person name="Yu J.-H."/>
            <person name="Zhou M."/>
            <person name="Andersen M.R."/>
            <person name="Archer D.B."/>
            <person name="Baker S.E."/>
            <person name="Benoit I."/>
            <person name="Brakhage A.A."/>
            <person name="Braus G.H."/>
            <person name="Fischer R."/>
            <person name="Frisvad J.C."/>
            <person name="Goldman G.H."/>
            <person name="Houbraken J."/>
            <person name="Oakley B."/>
            <person name="Pocsi I."/>
            <person name="Scazzocchio C."/>
            <person name="Seiboth B."/>
            <person name="vanKuyk P.A."/>
            <person name="Wortman J."/>
            <person name="Dyer P.S."/>
            <person name="Grigoriev I.V."/>
        </authorList>
    </citation>
    <scope>NUCLEOTIDE SEQUENCE [LARGE SCALE GENOMIC DNA]</scope>
    <source>
        <strain evidence="10">CBS 593.65</strain>
    </source>
</reference>
<dbReference type="RefSeq" id="XP_040708485.1">
    <property type="nucleotide sequence ID" value="XM_040851387.1"/>
</dbReference>
<evidence type="ECO:0000256" key="2">
    <source>
        <dbReference type="ARBA" id="ARBA00010617"/>
    </source>
</evidence>
<dbReference type="PANTHER" id="PTHR24305">
    <property type="entry name" value="CYTOCHROME P450"/>
    <property type="match status" value="1"/>
</dbReference>
<keyword evidence="8" id="KW-1133">Transmembrane helix</keyword>
<evidence type="ECO:0000256" key="8">
    <source>
        <dbReference type="SAM" id="Phobius"/>
    </source>
</evidence>
<proteinExistence type="inferred from homology"/>
<dbReference type="InterPro" id="IPR050121">
    <property type="entry name" value="Cytochrome_P450_monoxygenase"/>
</dbReference>
<dbReference type="GO" id="GO:0004497">
    <property type="term" value="F:monooxygenase activity"/>
    <property type="evidence" value="ECO:0007669"/>
    <property type="project" value="UniProtKB-KW"/>
</dbReference>
<dbReference type="SUPFAM" id="SSF48264">
    <property type="entry name" value="Cytochrome P450"/>
    <property type="match status" value="1"/>
</dbReference>
<evidence type="ECO:0000256" key="7">
    <source>
        <dbReference type="RuleBase" id="RU000461"/>
    </source>
</evidence>
<dbReference type="PRINTS" id="PR00385">
    <property type="entry name" value="P450"/>
</dbReference>
<dbReference type="STRING" id="1036612.A0A1L9TZ42"/>
<feature type="binding site" description="axial binding residue" evidence="6">
    <location>
        <position position="490"/>
    </location>
    <ligand>
        <name>heme</name>
        <dbReference type="ChEBI" id="CHEBI:30413"/>
    </ligand>
    <ligandPart>
        <name>Fe</name>
        <dbReference type="ChEBI" id="CHEBI:18248"/>
    </ligandPart>
</feature>
<evidence type="ECO:0000256" key="5">
    <source>
        <dbReference type="ARBA" id="ARBA00023004"/>
    </source>
</evidence>
<dbReference type="Gene3D" id="1.10.630.10">
    <property type="entry name" value="Cytochrome P450"/>
    <property type="match status" value="1"/>
</dbReference>
<evidence type="ECO:0000313" key="10">
    <source>
        <dbReference type="Proteomes" id="UP000184356"/>
    </source>
</evidence>
<dbReference type="InterPro" id="IPR017972">
    <property type="entry name" value="Cyt_P450_CS"/>
</dbReference>
<dbReference type="InterPro" id="IPR036396">
    <property type="entry name" value="Cyt_P450_sf"/>
</dbReference>
<dbReference type="AlphaFoldDB" id="A0A1L9TZ42"/>
<dbReference type="InterPro" id="IPR002401">
    <property type="entry name" value="Cyt_P450_E_grp-I"/>
</dbReference>
<name>A0A1L9TZ42_9EURO</name>
<dbReference type="GO" id="GO:0020037">
    <property type="term" value="F:heme binding"/>
    <property type="evidence" value="ECO:0007669"/>
    <property type="project" value="InterPro"/>
</dbReference>
<keyword evidence="8" id="KW-0472">Membrane</keyword>
<dbReference type="PRINTS" id="PR00463">
    <property type="entry name" value="EP450I"/>
</dbReference>
<keyword evidence="4 7" id="KW-0560">Oxidoreductase</keyword>
<dbReference type="GO" id="GO:0044550">
    <property type="term" value="P:secondary metabolite biosynthetic process"/>
    <property type="evidence" value="ECO:0007669"/>
    <property type="project" value="UniProtKB-ARBA"/>
</dbReference>
<keyword evidence="6 7" id="KW-0349">Heme</keyword>
<sequence length="546" mass="61552">MTITTDLLSWLQHDKDTADPRVSLALLAAAFFVLNFLFLLTYLTIIYPYFYSPFRHLPRPKGEIPLLGQHTSPYTKPLGSTYLKWILSTPNQGLITYRSILNQDRLLVTSPKAIAEVLVHNTYAYTKHPSERSVIQRFLGNGLTISEGEEHRFQRKAMTPIYALRNIRSFYGLFWAKGVELVNCLEEALLPPSHANIHGGNCGVEEEELNQWANRTTMDIIGLAALGRDFGCLSGDGVESDLFQTYQEIFTWAPEKDVFMALNRVLPRTLVQWLPWRVNERIYVTSATLRDACRGLVTDKMDEFRRQGGEGKDLISRMMRFGGWEAEGLVEQLLTIIAAGHETSASAFTWACHLLAQNQAAQERLRAELREIIPLLLTQDPASDTLANILENLPYLNAVCNEVLRFNPPVPLIRRVCTAPTTILNHPIPQGTQVLICPYAINRSPELWGPDAGEFKPERWINPETGKANNDGGMVSNYANLTFSHGPRSCIGQNFAKAEMRALVAVFVSRFRFQLARPLEKVVPVGIVSVRPKDGLYLKIERVEDS</sequence>
<evidence type="ECO:0000313" key="9">
    <source>
        <dbReference type="EMBL" id="OJJ64679.1"/>
    </source>
</evidence>
<evidence type="ECO:0000256" key="6">
    <source>
        <dbReference type="PIRSR" id="PIRSR602401-1"/>
    </source>
</evidence>
<dbReference type="CDD" id="cd11069">
    <property type="entry name" value="CYP_FUM15-like"/>
    <property type="match status" value="1"/>
</dbReference>
<evidence type="ECO:0000256" key="3">
    <source>
        <dbReference type="ARBA" id="ARBA00022723"/>
    </source>
</evidence>
<feature type="transmembrane region" description="Helical" evidence="8">
    <location>
        <begin position="24"/>
        <end position="51"/>
    </location>
</feature>
<protein>
    <recommendedName>
        <fullName evidence="11">Cytochrome P450 monooxygenase</fullName>
    </recommendedName>
</protein>
<comment type="cofactor">
    <cofactor evidence="1 6">
        <name>heme</name>
        <dbReference type="ChEBI" id="CHEBI:30413"/>
    </cofactor>
</comment>
<evidence type="ECO:0000256" key="4">
    <source>
        <dbReference type="ARBA" id="ARBA00023002"/>
    </source>
</evidence>
<keyword evidence="7" id="KW-0503">Monooxygenase</keyword>
<dbReference type="GeneID" id="63767460"/>
<dbReference type="PROSITE" id="PS00086">
    <property type="entry name" value="CYTOCHROME_P450"/>
    <property type="match status" value="1"/>
</dbReference>
<keyword evidence="8" id="KW-0812">Transmembrane</keyword>
<gene>
    <name evidence="9" type="ORF">ASPSYDRAFT_84678</name>
</gene>
<keyword evidence="5 6" id="KW-0408">Iron</keyword>
<dbReference type="GO" id="GO:0005506">
    <property type="term" value="F:iron ion binding"/>
    <property type="evidence" value="ECO:0007669"/>
    <property type="project" value="InterPro"/>
</dbReference>
<dbReference type="OrthoDB" id="1470350at2759"/>
<dbReference type="EMBL" id="KV878582">
    <property type="protein sequence ID" value="OJJ64679.1"/>
    <property type="molecule type" value="Genomic_DNA"/>
</dbReference>
<dbReference type="Proteomes" id="UP000184356">
    <property type="component" value="Unassembled WGS sequence"/>
</dbReference>
<evidence type="ECO:0008006" key="11">
    <source>
        <dbReference type="Google" id="ProtNLM"/>
    </source>
</evidence>
<dbReference type="PANTHER" id="PTHR24305:SF166">
    <property type="entry name" value="CYTOCHROME P450 12A4, MITOCHONDRIAL-RELATED"/>
    <property type="match status" value="1"/>
</dbReference>
<evidence type="ECO:0000256" key="1">
    <source>
        <dbReference type="ARBA" id="ARBA00001971"/>
    </source>
</evidence>
<comment type="similarity">
    <text evidence="2 7">Belongs to the cytochrome P450 family.</text>
</comment>
<organism evidence="9 10">
    <name type="scientific">Aspergillus sydowii CBS 593.65</name>
    <dbReference type="NCBI Taxonomy" id="1036612"/>
    <lineage>
        <taxon>Eukaryota</taxon>
        <taxon>Fungi</taxon>
        <taxon>Dikarya</taxon>
        <taxon>Ascomycota</taxon>
        <taxon>Pezizomycotina</taxon>
        <taxon>Eurotiomycetes</taxon>
        <taxon>Eurotiomycetidae</taxon>
        <taxon>Eurotiales</taxon>
        <taxon>Aspergillaceae</taxon>
        <taxon>Aspergillus</taxon>
        <taxon>Aspergillus subgen. Nidulantes</taxon>
    </lineage>
</organism>
<dbReference type="VEuPathDB" id="FungiDB:ASPSYDRAFT_84678"/>
<dbReference type="GO" id="GO:0016705">
    <property type="term" value="F:oxidoreductase activity, acting on paired donors, with incorporation or reduction of molecular oxygen"/>
    <property type="evidence" value="ECO:0007669"/>
    <property type="project" value="InterPro"/>
</dbReference>